<gene>
    <name evidence="3" type="ORF">F444_16280</name>
</gene>
<evidence type="ECO:0000313" key="3">
    <source>
        <dbReference type="EMBL" id="ETO66629.1"/>
    </source>
</evidence>
<comment type="caution">
    <text evidence="3">The sequence shown here is derived from an EMBL/GenBank/DDBJ whole genome shotgun (WGS) entry which is preliminary data.</text>
</comment>
<sequence>MGHGKKWRVAEDEAVAAAYVALTTTGGRNGAPLWEAVRDRIGGVRSARAQQNRWILISQDIKVFMRFLTEVEDEEMGEEETVERARDVFRERMGREFEFLSCWRIVKDCSKFGGQGQAETTTKHEVQPPVPAATEPPRVASEPSPPYAEVEPPSPAAVATTASPTVATPGSEESTEQNENGATATTALDLEFVHQQLAIEMRRKNDLQEDELAMKLFAEARESEDSQRFFKLLKRKKLLQLEQQVDELEQAQQRRRQRKS</sequence>
<accession>A0A080ZJ18</accession>
<feature type="region of interest" description="Disordered" evidence="2">
    <location>
        <begin position="114"/>
        <end position="181"/>
    </location>
</feature>
<keyword evidence="1" id="KW-0175">Coiled coil</keyword>
<dbReference type="AlphaFoldDB" id="A0A080ZJ18"/>
<evidence type="ECO:0000313" key="4">
    <source>
        <dbReference type="Proteomes" id="UP000028582"/>
    </source>
</evidence>
<protein>
    <submittedName>
        <fullName evidence="3">Uncharacterized protein</fullName>
    </submittedName>
</protein>
<evidence type="ECO:0000256" key="1">
    <source>
        <dbReference type="SAM" id="Coils"/>
    </source>
</evidence>
<feature type="coiled-coil region" evidence="1">
    <location>
        <begin position="231"/>
        <end position="258"/>
    </location>
</feature>
<proteinExistence type="predicted"/>
<dbReference type="PANTHER" id="PTHR45023:SF4">
    <property type="entry name" value="GLYCINE-RICH PROTEIN-RELATED"/>
    <property type="match status" value="1"/>
</dbReference>
<feature type="compositionally biased region" description="Low complexity" evidence="2">
    <location>
        <begin position="147"/>
        <end position="169"/>
    </location>
</feature>
<dbReference type="OrthoDB" id="123730at2759"/>
<evidence type="ECO:0000256" key="2">
    <source>
        <dbReference type="SAM" id="MobiDB-lite"/>
    </source>
</evidence>
<dbReference type="PANTHER" id="PTHR45023">
    <property type="match status" value="1"/>
</dbReference>
<dbReference type="Proteomes" id="UP000028582">
    <property type="component" value="Unassembled WGS sequence"/>
</dbReference>
<name>A0A080ZJ18_PHYNI</name>
<dbReference type="EMBL" id="ANJA01003018">
    <property type="protein sequence ID" value="ETO66629.1"/>
    <property type="molecule type" value="Genomic_DNA"/>
</dbReference>
<reference evidence="3 4" key="1">
    <citation type="submission" date="2013-11" db="EMBL/GenBank/DDBJ databases">
        <title>The Genome Sequence of Phytophthora parasitica P1976.</title>
        <authorList>
            <consortium name="The Broad Institute Genomics Platform"/>
            <person name="Russ C."/>
            <person name="Tyler B."/>
            <person name="Panabieres F."/>
            <person name="Shan W."/>
            <person name="Tripathy S."/>
            <person name="Grunwald N."/>
            <person name="Machado M."/>
            <person name="Johnson C.S."/>
            <person name="Walker B."/>
            <person name="Young S."/>
            <person name="Zeng Q."/>
            <person name="Gargeya S."/>
            <person name="Fitzgerald M."/>
            <person name="Haas B."/>
            <person name="Abouelleil A."/>
            <person name="Allen A.W."/>
            <person name="Alvarado L."/>
            <person name="Arachchi H.M."/>
            <person name="Berlin A.M."/>
            <person name="Chapman S.B."/>
            <person name="Gainer-Dewar J."/>
            <person name="Goldberg J."/>
            <person name="Griggs A."/>
            <person name="Gujja S."/>
            <person name="Hansen M."/>
            <person name="Howarth C."/>
            <person name="Imamovic A."/>
            <person name="Ireland A."/>
            <person name="Larimer J."/>
            <person name="McCowan C."/>
            <person name="Murphy C."/>
            <person name="Pearson M."/>
            <person name="Poon T.W."/>
            <person name="Priest M."/>
            <person name="Roberts A."/>
            <person name="Saif S."/>
            <person name="Shea T."/>
            <person name="Sisk P."/>
            <person name="Sykes S."/>
            <person name="Wortman J."/>
            <person name="Nusbaum C."/>
            <person name="Birren B."/>
        </authorList>
    </citation>
    <scope>NUCLEOTIDE SEQUENCE [LARGE SCALE GENOMIC DNA]</scope>
    <source>
        <strain evidence="3 4">P1976</strain>
    </source>
</reference>
<organism evidence="3 4">
    <name type="scientific">Phytophthora nicotianae P1976</name>
    <dbReference type="NCBI Taxonomy" id="1317066"/>
    <lineage>
        <taxon>Eukaryota</taxon>
        <taxon>Sar</taxon>
        <taxon>Stramenopiles</taxon>
        <taxon>Oomycota</taxon>
        <taxon>Peronosporomycetes</taxon>
        <taxon>Peronosporales</taxon>
        <taxon>Peronosporaceae</taxon>
        <taxon>Phytophthora</taxon>
    </lineage>
</organism>